<keyword evidence="13" id="KW-0594">Phospholipid biosynthesis</keyword>
<dbReference type="Proteomes" id="UP000282297">
    <property type="component" value="Chromosome"/>
</dbReference>
<accession>A0A3G8WFT6</accession>
<evidence type="ECO:0000256" key="14">
    <source>
        <dbReference type="ARBA" id="ARBA00023264"/>
    </source>
</evidence>
<comment type="subcellular location">
    <subcellularLocation>
        <location evidence="1">Cell membrane</location>
        <topology evidence="1">Multi-pass membrane protein</topology>
    </subcellularLocation>
</comment>
<evidence type="ECO:0000256" key="6">
    <source>
        <dbReference type="ARBA" id="ARBA00022692"/>
    </source>
</evidence>
<dbReference type="AlphaFoldDB" id="A0A3G8WFT6"/>
<evidence type="ECO:0000256" key="11">
    <source>
        <dbReference type="ARBA" id="ARBA00023098"/>
    </source>
</evidence>
<feature type="binding site" evidence="17">
    <location>
        <position position="72"/>
    </location>
    <ligand>
        <name>ATP</name>
        <dbReference type="ChEBI" id="CHEBI:30616"/>
    </ligand>
</feature>
<keyword evidence="4" id="KW-0444">Lipid biosynthesis</keyword>
<dbReference type="PANTHER" id="PTHR34299:SF1">
    <property type="entry name" value="DIACYLGLYCEROL KINASE"/>
    <property type="match status" value="1"/>
</dbReference>
<comment type="cofactor">
    <cofactor evidence="18">
        <name>Mg(2+)</name>
        <dbReference type="ChEBI" id="CHEBI:18420"/>
    </cofactor>
    <text evidence="18">Mn(2+), Zn(2+), Cd(2+) and Co(2+) support activity to lesser extents.</text>
</comment>
<organism evidence="20 21">
    <name type="scientific">Chryseobacterium taklimakanense</name>
    <dbReference type="NCBI Taxonomy" id="536441"/>
    <lineage>
        <taxon>Bacteria</taxon>
        <taxon>Pseudomonadati</taxon>
        <taxon>Bacteroidota</taxon>
        <taxon>Flavobacteriia</taxon>
        <taxon>Flavobacteriales</taxon>
        <taxon>Weeksellaceae</taxon>
        <taxon>Chryseobacterium group</taxon>
        <taxon>Chryseobacterium</taxon>
    </lineage>
</organism>
<evidence type="ECO:0000256" key="17">
    <source>
        <dbReference type="PIRSR" id="PIRSR600829-3"/>
    </source>
</evidence>
<keyword evidence="18" id="KW-0479">Metal-binding</keyword>
<protein>
    <submittedName>
        <fullName evidence="20">Diacylglycerol kinase family protein</fullName>
    </submittedName>
</protein>
<dbReference type="InterPro" id="IPR000829">
    <property type="entry name" value="DAGK"/>
</dbReference>
<evidence type="ECO:0000256" key="12">
    <source>
        <dbReference type="ARBA" id="ARBA00023136"/>
    </source>
</evidence>
<evidence type="ECO:0000256" key="7">
    <source>
        <dbReference type="ARBA" id="ARBA00022741"/>
    </source>
</evidence>
<keyword evidence="9 17" id="KW-0067">ATP-binding</keyword>
<evidence type="ECO:0000256" key="18">
    <source>
        <dbReference type="PIRSR" id="PIRSR600829-4"/>
    </source>
</evidence>
<gene>
    <name evidence="20" type="ORF">EIH08_04235</name>
</gene>
<feature type="binding site" evidence="16">
    <location>
        <position position="65"/>
    </location>
    <ligand>
        <name>substrate</name>
    </ligand>
</feature>
<evidence type="ECO:0000256" key="9">
    <source>
        <dbReference type="ARBA" id="ARBA00022840"/>
    </source>
</evidence>
<feature type="transmembrane region" description="Helical" evidence="19">
    <location>
        <begin position="52"/>
        <end position="71"/>
    </location>
</feature>
<feature type="transmembrane region" description="Helical" evidence="19">
    <location>
        <begin position="92"/>
        <end position="112"/>
    </location>
</feature>
<keyword evidence="7 17" id="KW-0547">Nucleotide-binding</keyword>
<evidence type="ECO:0000313" key="20">
    <source>
        <dbReference type="EMBL" id="AZI20030.1"/>
    </source>
</evidence>
<evidence type="ECO:0000256" key="10">
    <source>
        <dbReference type="ARBA" id="ARBA00022989"/>
    </source>
</evidence>
<name>A0A3G8WFT6_9FLAO</name>
<dbReference type="GO" id="GO:0008654">
    <property type="term" value="P:phospholipid biosynthetic process"/>
    <property type="evidence" value="ECO:0007669"/>
    <property type="project" value="UniProtKB-KW"/>
</dbReference>
<evidence type="ECO:0000256" key="5">
    <source>
        <dbReference type="ARBA" id="ARBA00022679"/>
    </source>
</evidence>
<keyword evidence="18" id="KW-0460">Magnesium</keyword>
<dbReference type="InterPro" id="IPR033717">
    <property type="entry name" value="UDPK"/>
</dbReference>
<keyword evidence="14" id="KW-1208">Phospholipid metabolism</keyword>
<keyword evidence="11" id="KW-0443">Lipid metabolism</keyword>
<dbReference type="EMBL" id="CP034171">
    <property type="protein sequence ID" value="AZI20030.1"/>
    <property type="molecule type" value="Genomic_DNA"/>
</dbReference>
<keyword evidence="10 19" id="KW-1133">Transmembrane helix</keyword>
<evidence type="ECO:0000256" key="1">
    <source>
        <dbReference type="ARBA" id="ARBA00004651"/>
    </source>
</evidence>
<evidence type="ECO:0000256" key="3">
    <source>
        <dbReference type="ARBA" id="ARBA00022475"/>
    </source>
</evidence>
<dbReference type="PANTHER" id="PTHR34299">
    <property type="entry name" value="DIACYLGLYCEROL KINASE"/>
    <property type="match status" value="1"/>
</dbReference>
<reference evidence="21" key="1">
    <citation type="submission" date="2018-11" db="EMBL/GenBank/DDBJ databases">
        <title>Proposal to divide the Flavobacteriaceae and reorganize its genera based on Amino Acid Identity values calculated from whole genome sequences.</title>
        <authorList>
            <person name="Nicholson A.C."/>
            <person name="Gulvik C.A."/>
            <person name="Whitney A.M."/>
            <person name="Humrighouse B.W."/>
            <person name="Bell M."/>
            <person name="Holmes B."/>
            <person name="Steigerwalt A.B."/>
            <person name="Villarma A."/>
            <person name="Sheth M."/>
            <person name="Batra D."/>
            <person name="Pryor J."/>
            <person name="Bernardet J.-F."/>
            <person name="Hugo C."/>
            <person name="Kampfer P."/>
            <person name="Newman J.D."/>
            <person name="McQuiston J.R."/>
        </authorList>
    </citation>
    <scope>NUCLEOTIDE SEQUENCE [LARGE SCALE GENOMIC DNA]</scope>
    <source>
        <strain evidence="21">H4753</strain>
    </source>
</reference>
<feature type="binding site" evidence="17">
    <location>
        <position position="24"/>
    </location>
    <ligand>
        <name>ATP</name>
        <dbReference type="ChEBI" id="CHEBI:30616"/>
    </ligand>
</feature>
<dbReference type="GO" id="GO:0016301">
    <property type="term" value="F:kinase activity"/>
    <property type="evidence" value="ECO:0007669"/>
    <property type="project" value="UniProtKB-KW"/>
</dbReference>
<feature type="active site" description="Proton acceptor" evidence="15">
    <location>
        <position position="65"/>
    </location>
</feature>
<feature type="transmembrane region" description="Helical" evidence="19">
    <location>
        <begin position="29"/>
        <end position="46"/>
    </location>
</feature>
<feature type="binding site" evidence="18">
    <location>
        <position position="72"/>
    </location>
    <ligand>
        <name>a divalent metal cation</name>
        <dbReference type="ChEBI" id="CHEBI:60240"/>
    </ligand>
</feature>
<feature type="binding site" evidence="17">
    <location>
        <begin position="90"/>
        <end position="91"/>
    </location>
    <ligand>
        <name>ATP</name>
        <dbReference type="ChEBI" id="CHEBI:30616"/>
    </ligand>
</feature>
<feature type="binding site" evidence="18">
    <location>
        <position position="24"/>
    </location>
    <ligand>
        <name>a divalent metal cation</name>
        <dbReference type="ChEBI" id="CHEBI:60240"/>
    </ligand>
</feature>
<keyword evidence="5" id="KW-0808">Transferase</keyword>
<evidence type="ECO:0000256" key="15">
    <source>
        <dbReference type="PIRSR" id="PIRSR600829-1"/>
    </source>
</evidence>
<dbReference type="InterPro" id="IPR036945">
    <property type="entry name" value="DAGK_sf"/>
</dbReference>
<dbReference type="Pfam" id="PF01219">
    <property type="entry name" value="DAGK_prokar"/>
    <property type="match status" value="1"/>
</dbReference>
<dbReference type="GO" id="GO:0005524">
    <property type="term" value="F:ATP binding"/>
    <property type="evidence" value="ECO:0007669"/>
    <property type="project" value="UniProtKB-KW"/>
</dbReference>
<evidence type="ECO:0000313" key="21">
    <source>
        <dbReference type="Proteomes" id="UP000282297"/>
    </source>
</evidence>
<evidence type="ECO:0000256" key="19">
    <source>
        <dbReference type="SAM" id="Phobius"/>
    </source>
</evidence>
<dbReference type="GO" id="GO:0046872">
    <property type="term" value="F:metal ion binding"/>
    <property type="evidence" value="ECO:0007669"/>
    <property type="project" value="UniProtKB-KW"/>
</dbReference>
<evidence type="ECO:0000256" key="13">
    <source>
        <dbReference type="ARBA" id="ARBA00023209"/>
    </source>
</evidence>
<keyword evidence="6 19" id="KW-0812">Transmembrane</keyword>
<dbReference type="GO" id="GO:0005886">
    <property type="term" value="C:plasma membrane"/>
    <property type="evidence" value="ECO:0007669"/>
    <property type="project" value="UniProtKB-SubCell"/>
</dbReference>
<evidence type="ECO:0000256" key="2">
    <source>
        <dbReference type="ARBA" id="ARBA00005967"/>
    </source>
</evidence>
<proteinExistence type="inferred from homology"/>
<keyword evidence="3" id="KW-1003">Cell membrane</keyword>
<keyword evidence="8 20" id="KW-0418">Kinase</keyword>
<evidence type="ECO:0000256" key="4">
    <source>
        <dbReference type="ARBA" id="ARBA00022516"/>
    </source>
</evidence>
<dbReference type="RefSeq" id="WP_124784256.1">
    <property type="nucleotide sequence ID" value="NZ_CP034171.1"/>
</dbReference>
<sequence>MRKPPLHKSFGNAIRGITGMVSSERNFQFHMLALIINLFLIVFLELNSTDTALIFIVCFGVMSTEILNTAIEKICDFVHPEFDERIKFIKDISAGAVTLMAILAVIVGFLVYPKYLF</sequence>
<dbReference type="CDD" id="cd14265">
    <property type="entry name" value="UDPK_IM_like"/>
    <property type="match status" value="1"/>
</dbReference>
<dbReference type="Gene3D" id="1.10.287.3610">
    <property type="match status" value="1"/>
</dbReference>
<evidence type="ECO:0000256" key="8">
    <source>
        <dbReference type="ARBA" id="ARBA00022777"/>
    </source>
</evidence>
<keyword evidence="12 19" id="KW-0472">Membrane</keyword>
<comment type="similarity">
    <text evidence="2">Belongs to the bacterial diacylglycerol kinase family.</text>
</comment>
<evidence type="ECO:0000256" key="16">
    <source>
        <dbReference type="PIRSR" id="PIRSR600829-2"/>
    </source>
</evidence>